<dbReference type="EMBL" id="LAZR01004678">
    <property type="protein sequence ID" value="KKN06540.1"/>
    <property type="molecule type" value="Genomic_DNA"/>
</dbReference>
<dbReference type="AlphaFoldDB" id="A0A0F9MGL9"/>
<name>A0A0F9MGL9_9ZZZZ</name>
<comment type="caution">
    <text evidence="1">The sequence shown here is derived from an EMBL/GenBank/DDBJ whole genome shotgun (WGS) entry which is preliminary data.</text>
</comment>
<protein>
    <recommendedName>
        <fullName evidence="2">SprT-like domain-containing protein</fullName>
    </recommendedName>
</protein>
<reference evidence="1" key="1">
    <citation type="journal article" date="2015" name="Nature">
        <title>Complex archaea that bridge the gap between prokaryotes and eukaryotes.</title>
        <authorList>
            <person name="Spang A."/>
            <person name="Saw J.H."/>
            <person name="Jorgensen S.L."/>
            <person name="Zaremba-Niedzwiedzka K."/>
            <person name="Martijn J."/>
            <person name="Lind A.E."/>
            <person name="van Eijk R."/>
            <person name="Schleper C."/>
            <person name="Guy L."/>
            <person name="Ettema T.J."/>
        </authorList>
    </citation>
    <scope>NUCLEOTIDE SEQUENCE</scope>
</reference>
<proteinExistence type="predicted"/>
<evidence type="ECO:0000313" key="1">
    <source>
        <dbReference type="EMBL" id="KKN06540.1"/>
    </source>
</evidence>
<evidence type="ECO:0008006" key="2">
    <source>
        <dbReference type="Google" id="ProtNLM"/>
    </source>
</evidence>
<organism evidence="1">
    <name type="scientific">marine sediment metagenome</name>
    <dbReference type="NCBI Taxonomy" id="412755"/>
    <lineage>
        <taxon>unclassified sequences</taxon>
        <taxon>metagenomes</taxon>
        <taxon>ecological metagenomes</taxon>
    </lineage>
</organism>
<sequence>MTKAKTPTKAPVKTQEALPQLESLRPALAELERAAHWLADRFCSQITHKVVVTIQTKGKKANCLGWFSEAQWSTREGEDVHEINVTAESLQGEVIDIFHTMAHELCHLENNFADVKDVAKGGRHNRKFEETAELFQLIVEDPVDGRGYTTSGLTEDFEKEVRKDFKPNVGAFNLFRQIKLKEKTVNKTKAYICSCEDSATLRTAKDFQATCDVCGEPFVLKS</sequence>
<gene>
    <name evidence="1" type="ORF">LCGC14_1076240</name>
</gene>
<accession>A0A0F9MGL9</accession>